<proteinExistence type="predicted"/>
<feature type="domain" description="Protein kinase" evidence="5">
    <location>
        <begin position="321"/>
        <end position="636"/>
    </location>
</feature>
<dbReference type="SUPFAM" id="SSF56112">
    <property type="entry name" value="Protein kinase-like (PK-like)"/>
    <property type="match status" value="1"/>
</dbReference>
<dbReference type="EMBL" id="JANBQB010000757">
    <property type="protein sequence ID" value="KAJ1973789.1"/>
    <property type="molecule type" value="Genomic_DNA"/>
</dbReference>
<evidence type="ECO:0000256" key="3">
    <source>
        <dbReference type="PROSITE-ProRule" id="PRU10141"/>
    </source>
</evidence>
<keyword evidence="1 3" id="KW-0547">Nucleotide-binding</keyword>
<feature type="region of interest" description="Disordered" evidence="4">
    <location>
        <begin position="508"/>
        <end position="527"/>
    </location>
</feature>
<feature type="compositionally biased region" description="Low complexity" evidence="4">
    <location>
        <begin position="135"/>
        <end position="160"/>
    </location>
</feature>
<dbReference type="InterPro" id="IPR011009">
    <property type="entry name" value="Kinase-like_dom_sf"/>
</dbReference>
<gene>
    <name evidence="6" type="ORF">H4R34_004957</name>
</gene>
<dbReference type="SMART" id="SM00220">
    <property type="entry name" value="S_TKc"/>
    <property type="match status" value="1"/>
</dbReference>
<sequence>MLSGAYNTMYAQSPFCFGTGIPDFRSQFFQPLPSPTPPEACPRLPAALRAYLQRRAQMPTPTKIPQNATTPPSKSRAPASLSPAAFSPASGPKSASSSLSRGFVGFVRRNSARKPSDSLNDNGASLGLSSSNASGLFSSDTTASSRPSLSPAPSPLATTPVKDNRPHHHAFPRPPPIQTKDLSASPLYGTLGAAPVKGSESCPAPPPSTRVHSADPVLRNSGGHSGSMGAVSRTPLGFQPPNAPARSRSLMRRTDLYNQSDVMSQPTRHRAATNSFTAMLMSPPDSTTMSPAMEYLSSLASSSPAPSCSLWDEEGQIVDQFIVGPVIGHGGFSVVREVYTMDPQTHSTQKLAAKIVRKDRMEDADQEHVQDSLQHEVRLLRRLSHPNILRHVDTIETPLTTVIITELCAQGNLLDYIGRHGSPGLPEACARSLFVQIARGVHYLHTQAGVVHRDLKLDNVLLDDEHAAKLCDFGLSQPLMPLCVQCKPEARCSPCRTRQPSFIQAAADGPQDNAPSCHGDGEDRGTSNAAKVDEQVGGSLAYCAPEQLRASYPLCSPATDVWALGIILYAMLLGTLPFNDDYEPRLVMHILNRSIHQPFDHLSPDLVALIDGMLAVDPTARWTLGQILNCSWCQTE</sequence>
<dbReference type="PROSITE" id="PS00108">
    <property type="entry name" value="PROTEIN_KINASE_ST"/>
    <property type="match status" value="1"/>
</dbReference>
<dbReference type="GO" id="GO:0004674">
    <property type="term" value="F:protein serine/threonine kinase activity"/>
    <property type="evidence" value="ECO:0007669"/>
    <property type="project" value="TreeGrafter"/>
</dbReference>
<dbReference type="PROSITE" id="PS00107">
    <property type="entry name" value="PROTEIN_KINASE_ATP"/>
    <property type="match status" value="1"/>
</dbReference>
<dbReference type="OrthoDB" id="4062651at2759"/>
<dbReference type="InterPro" id="IPR017441">
    <property type="entry name" value="Protein_kinase_ATP_BS"/>
</dbReference>
<accession>A0A9W8B3V9</accession>
<dbReference type="PROSITE" id="PS50011">
    <property type="entry name" value="PROTEIN_KINASE_DOM"/>
    <property type="match status" value="1"/>
</dbReference>
<dbReference type="GO" id="GO:0005524">
    <property type="term" value="F:ATP binding"/>
    <property type="evidence" value="ECO:0007669"/>
    <property type="project" value="UniProtKB-UniRule"/>
</dbReference>
<evidence type="ECO:0000256" key="2">
    <source>
        <dbReference type="ARBA" id="ARBA00022840"/>
    </source>
</evidence>
<organism evidence="6 7">
    <name type="scientific">Dimargaris verticillata</name>
    <dbReference type="NCBI Taxonomy" id="2761393"/>
    <lineage>
        <taxon>Eukaryota</taxon>
        <taxon>Fungi</taxon>
        <taxon>Fungi incertae sedis</taxon>
        <taxon>Zoopagomycota</taxon>
        <taxon>Kickxellomycotina</taxon>
        <taxon>Dimargaritomycetes</taxon>
        <taxon>Dimargaritales</taxon>
        <taxon>Dimargaritaceae</taxon>
        <taxon>Dimargaris</taxon>
    </lineage>
</organism>
<dbReference type="InterPro" id="IPR008271">
    <property type="entry name" value="Ser/Thr_kinase_AS"/>
</dbReference>
<evidence type="ECO:0000256" key="1">
    <source>
        <dbReference type="ARBA" id="ARBA00022741"/>
    </source>
</evidence>
<keyword evidence="7" id="KW-1185">Reference proteome</keyword>
<dbReference type="Pfam" id="PF00069">
    <property type="entry name" value="Pkinase"/>
    <property type="match status" value="2"/>
</dbReference>
<dbReference type="GO" id="GO:0005737">
    <property type="term" value="C:cytoplasm"/>
    <property type="evidence" value="ECO:0007669"/>
    <property type="project" value="TreeGrafter"/>
</dbReference>
<feature type="binding site" evidence="3">
    <location>
        <position position="358"/>
    </location>
    <ligand>
        <name>ATP</name>
        <dbReference type="ChEBI" id="CHEBI:30616"/>
    </ligand>
</feature>
<dbReference type="Gene3D" id="1.10.510.10">
    <property type="entry name" value="Transferase(Phosphotransferase) domain 1"/>
    <property type="match status" value="2"/>
</dbReference>
<evidence type="ECO:0000256" key="4">
    <source>
        <dbReference type="SAM" id="MobiDB-lite"/>
    </source>
</evidence>
<protein>
    <recommendedName>
        <fullName evidence="5">Protein kinase domain-containing protein</fullName>
    </recommendedName>
</protein>
<name>A0A9W8B3V9_9FUNG</name>
<dbReference type="Proteomes" id="UP001151582">
    <property type="component" value="Unassembled WGS sequence"/>
</dbReference>
<dbReference type="InterPro" id="IPR000719">
    <property type="entry name" value="Prot_kinase_dom"/>
</dbReference>
<evidence type="ECO:0000313" key="7">
    <source>
        <dbReference type="Proteomes" id="UP001151582"/>
    </source>
</evidence>
<dbReference type="GO" id="GO:0035556">
    <property type="term" value="P:intracellular signal transduction"/>
    <property type="evidence" value="ECO:0007669"/>
    <property type="project" value="TreeGrafter"/>
</dbReference>
<feature type="region of interest" description="Disordered" evidence="4">
    <location>
        <begin position="57"/>
        <end position="99"/>
    </location>
</feature>
<comment type="caution">
    <text evidence="6">The sequence shown here is derived from an EMBL/GenBank/DDBJ whole genome shotgun (WGS) entry which is preliminary data.</text>
</comment>
<dbReference type="PANTHER" id="PTHR24346:SF110">
    <property type="entry name" value="NON-SPECIFIC SERINE_THREONINE PROTEIN KINASE"/>
    <property type="match status" value="1"/>
</dbReference>
<evidence type="ECO:0000313" key="6">
    <source>
        <dbReference type="EMBL" id="KAJ1973789.1"/>
    </source>
</evidence>
<dbReference type="AlphaFoldDB" id="A0A9W8B3V9"/>
<feature type="compositionally biased region" description="Low complexity" evidence="4">
    <location>
        <begin position="71"/>
        <end position="99"/>
    </location>
</feature>
<keyword evidence="2 3" id="KW-0067">ATP-binding</keyword>
<dbReference type="PANTHER" id="PTHR24346">
    <property type="entry name" value="MAP/MICROTUBULE AFFINITY-REGULATING KINASE"/>
    <property type="match status" value="1"/>
</dbReference>
<feature type="region of interest" description="Disordered" evidence="4">
    <location>
        <begin position="135"/>
        <end position="247"/>
    </location>
</feature>
<feature type="compositionally biased region" description="Polar residues" evidence="4">
    <location>
        <begin position="59"/>
        <end position="70"/>
    </location>
</feature>
<evidence type="ECO:0000259" key="5">
    <source>
        <dbReference type="PROSITE" id="PS50011"/>
    </source>
</evidence>
<reference evidence="6" key="1">
    <citation type="submission" date="2022-07" db="EMBL/GenBank/DDBJ databases">
        <title>Phylogenomic reconstructions and comparative analyses of Kickxellomycotina fungi.</title>
        <authorList>
            <person name="Reynolds N.K."/>
            <person name="Stajich J.E."/>
            <person name="Barry K."/>
            <person name="Grigoriev I.V."/>
            <person name="Crous P."/>
            <person name="Smith M.E."/>
        </authorList>
    </citation>
    <scope>NUCLEOTIDE SEQUENCE</scope>
    <source>
        <strain evidence="6">RSA 567</strain>
    </source>
</reference>